<gene>
    <name evidence="2" type="ORF">L596_023682</name>
</gene>
<sequence>MPFSGIVRGLALSPSKLSTSAVLRHLHLSRPNRTIATLRWSQNSRLLTASPDAGTKPKPAGRSTVTERAREPLSQPPPPPPPPPPAIP</sequence>
<feature type="compositionally biased region" description="Pro residues" evidence="1">
    <location>
        <begin position="74"/>
        <end position="88"/>
    </location>
</feature>
<feature type="region of interest" description="Disordered" evidence="1">
    <location>
        <begin position="46"/>
        <end position="88"/>
    </location>
</feature>
<evidence type="ECO:0000313" key="3">
    <source>
        <dbReference type="Proteomes" id="UP000298663"/>
    </source>
</evidence>
<comment type="caution">
    <text evidence="2">The sequence shown here is derived from an EMBL/GenBank/DDBJ whole genome shotgun (WGS) entry which is preliminary data.</text>
</comment>
<evidence type="ECO:0000256" key="1">
    <source>
        <dbReference type="SAM" id="MobiDB-lite"/>
    </source>
</evidence>
<accession>A0A4U5MF53</accession>
<keyword evidence="3" id="KW-1185">Reference proteome</keyword>
<name>A0A4U5MF53_STECR</name>
<proteinExistence type="predicted"/>
<reference evidence="2 3" key="1">
    <citation type="journal article" date="2015" name="Genome Biol.">
        <title>Comparative genomics of Steinernema reveals deeply conserved gene regulatory networks.</title>
        <authorList>
            <person name="Dillman A.R."/>
            <person name="Macchietto M."/>
            <person name="Porter C.F."/>
            <person name="Rogers A."/>
            <person name="Williams B."/>
            <person name="Antoshechkin I."/>
            <person name="Lee M.M."/>
            <person name="Goodwin Z."/>
            <person name="Lu X."/>
            <person name="Lewis E.E."/>
            <person name="Goodrich-Blair H."/>
            <person name="Stock S.P."/>
            <person name="Adams B.J."/>
            <person name="Sternberg P.W."/>
            <person name="Mortazavi A."/>
        </authorList>
    </citation>
    <scope>NUCLEOTIDE SEQUENCE [LARGE SCALE GENOMIC DNA]</scope>
    <source>
        <strain evidence="2 3">ALL</strain>
    </source>
</reference>
<evidence type="ECO:0000313" key="2">
    <source>
        <dbReference type="EMBL" id="TKR67543.1"/>
    </source>
</evidence>
<dbReference type="Proteomes" id="UP000298663">
    <property type="component" value="Unassembled WGS sequence"/>
</dbReference>
<dbReference type="AlphaFoldDB" id="A0A4U5MF53"/>
<protein>
    <submittedName>
        <fullName evidence="2">Uncharacterized protein</fullName>
    </submittedName>
</protein>
<reference evidence="2 3" key="2">
    <citation type="journal article" date="2019" name="G3 (Bethesda)">
        <title>Hybrid Assembly of the Genome of the Entomopathogenic Nematode Steinernema carpocapsae Identifies the X-Chromosome.</title>
        <authorList>
            <person name="Serra L."/>
            <person name="Macchietto M."/>
            <person name="Macias-Munoz A."/>
            <person name="McGill C.J."/>
            <person name="Rodriguez I.M."/>
            <person name="Rodriguez B."/>
            <person name="Murad R."/>
            <person name="Mortazavi A."/>
        </authorList>
    </citation>
    <scope>NUCLEOTIDE SEQUENCE [LARGE SCALE GENOMIC DNA]</scope>
    <source>
        <strain evidence="2 3">ALL</strain>
    </source>
</reference>
<dbReference type="EMBL" id="AZBU02000008">
    <property type="protein sequence ID" value="TKR67543.1"/>
    <property type="molecule type" value="Genomic_DNA"/>
</dbReference>
<organism evidence="2 3">
    <name type="scientific">Steinernema carpocapsae</name>
    <name type="common">Entomopathogenic nematode</name>
    <dbReference type="NCBI Taxonomy" id="34508"/>
    <lineage>
        <taxon>Eukaryota</taxon>
        <taxon>Metazoa</taxon>
        <taxon>Ecdysozoa</taxon>
        <taxon>Nematoda</taxon>
        <taxon>Chromadorea</taxon>
        <taxon>Rhabditida</taxon>
        <taxon>Tylenchina</taxon>
        <taxon>Panagrolaimomorpha</taxon>
        <taxon>Strongyloidoidea</taxon>
        <taxon>Steinernematidae</taxon>
        <taxon>Steinernema</taxon>
    </lineage>
</organism>